<name>A0A0S4JJL8_BODSA</name>
<dbReference type="AlphaFoldDB" id="A0A0S4JJL8"/>
<feature type="region of interest" description="Disordered" evidence="1">
    <location>
        <begin position="106"/>
        <end position="183"/>
    </location>
</feature>
<evidence type="ECO:0000313" key="3">
    <source>
        <dbReference type="Proteomes" id="UP000051952"/>
    </source>
</evidence>
<feature type="compositionally biased region" description="Basic residues" evidence="1">
    <location>
        <begin position="148"/>
        <end position="157"/>
    </location>
</feature>
<keyword evidence="3" id="KW-1185">Reference proteome</keyword>
<feature type="compositionally biased region" description="Low complexity" evidence="1">
    <location>
        <begin position="158"/>
        <end position="170"/>
    </location>
</feature>
<accession>A0A0S4JJL8</accession>
<evidence type="ECO:0000256" key="1">
    <source>
        <dbReference type="SAM" id="MobiDB-lite"/>
    </source>
</evidence>
<dbReference type="EMBL" id="CYKH01001841">
    <property type="protein sequence ID" value="CUG90536.1"/>
    <property type="molecule type" value="Genomic_DNA"/>
</dbReference>
<feature type="non-terminal residue" evidence="2">
    <location>
        <position position="183"/>
    </location>
</feature>
<dbReference type="Proteomes" id="UP000051952">
    <property type="component" value="Unassembled WGS sequence"/>
</dbReference>
<dbReference type="VEuPathDB" id="TriTrypDB:BSAL_27405"/>
<reference evidence="3" key="1">
    <citation type="submission" date="2015-09" db="EMBL/GenBank/DDBJ databases">
        <authorList>
            <consortium name="Pathogen Informatics"/>
        </authorList>
    </citation>
    <scope>NUCLEOTIDE SEQUENCE [LARGE SCALE GENOMIC DNA]</scope>
    <source>
        <strain evidence="3">Lake Konstanz</strain>
    </source>
</reference>
<protein>
    <submittedName>
        <fullName evidence="2">Uncharacterized protein</fullName>
    </submittedName>
</protein>
<organism evidence="2 3">
    <name type="scientific">Bodo saltans</name>
    <name type="common">Flagellated protozoan</name>
    <dbReference type="NCBI Taxonomy" id="75058"/>
    <lineage>
        <taxon>Eukaryota</taxon>
        <taxon>Discoba</taxon>
        <taxon>Euglenozoa</taxon>
        <taxon>Kinetoplastea</taxon>
        <taxon>Metakinetoplastina</taxon>
        <taxon>Eubodonida</taxon>
        <taxon>Bodonidae</taxon>
        <taxon>Bodo</taxon>
    </lineage>
</organism>
<feature type="compositionally biased region" description="Basic and acidic residues" evidence="1">
    <location>
        <begin position="110"/>
        <end position="125"/>
    </location>
</feature>
<evidence type="ECO:0000313" key="2">
    <source>
        <dbReference type="EMBL" id="CUG90536.1"/>
    </source>
</evidence>
<gene>
    <name evidence="2" type="ORF">BSAL_27405</name>
</gene>
<proteinExistence type="predicted"/>
<sequence>MITNATTAANESQSAALSPLMPTDAELQRAANAATRYDPLSKQLNLAILLLLDTTTGDVVIKHMPLHKVVSMLQSNVWRNPVIEGWLSQDPKTLEFLDSLNELLEDGGEGEERSGDNKEDRRSSDEPVEDDSEPKSNPASDSELLDLKRRRRRKKAAATKAAAATSSSSSHSPSFAVTMQWGH</sequence>